<dbReference type="AlphaFoldDB" id="A0A126QD59"/>
<dbReference type="PANTHER" id="PTHR43210:SF5">
    <property type="entry name" value="DETHIOBIOTIN SYNTHETASE"/>
    <property type="match status" value="1"/>
</dbReference>
<feature type="binding site" evidence="8">
    <location>
        <position position="68"/>
    </location>
    <ligand>
        <name>ATP</name>
        <dbReference type="ChEBI" id="CHEBI:30616"/>
    </ligand>
</feature>
<comment type="subunit">
    <text evidence="8">Homodimer.</text>
</comment>
<protein>
    <recommendedName>
        <fullName evidence="8">ATP-dependent dethiobiotin synthetase BioD</fullName>
        <ecNumber evidence="8">6.3.3.3</ecNumber>
    </recommendedName>
    <alternativeName>
        <fullName evidence="8">DTB synthetase</fullName>
        <shortName evidence="8">DTBS</shortName>
    </alternativeName>
    <alternativeName>
        <fullName evidence="8">Dethiobiotin synthase</fullName>
    </alternativeName>
</protein>
<dbReference type="Gene3D" id="3.40.50.300">
    <property type="entry name" value="P-loop containing nucleotide triphosphate hydrolases"/>
    <property type="match status" value="1"/>
</dbReference>
<dbReference type="EMBL" id="KP659868">
    <property type="protein sequence ID" value="AMK07707.1"/>
    <property type="molecule type" value="Genomic_DNA"/>
</dbReference>
<feature type="binding site" evidence="8">
    <location>
        <position position="16"/>
    </location>
    <ligand>
        <name>Mg(2+)</name>
        <dbReference type="ChEBI" id="CHEBI:18420"/>
    </ligand>
</feature>
<dbReference type="GO" id="GO:0005524">
    <property type="term" value="F:ATP binding"/>
    <property type="evidence" value="ECO:0007669"/>
    <property type="project" value="UniProtKB-UniRule"/>
</dbReference>
<feature type="binding site" evidence="8">
    <location>
        <position position="222"/>
    </location>
    <ligand>
        <name>ATP</name>
        <dbReference type="ChEBI" id="CHEBI:30616"/>
    </ligand>
</feature>
<keyword evidence="3 8" id="KW-0479">Metal-binding</keyword>
<evidence type="ECO:0000256" key="3">
    <source>
        <dbReference type="ARBA" id="ARBA00022723"/>
    </source>
</evidence>
<feature type="active site" evidence="8">
    <location>
        <position position="37"/>
    </location>
</feature>
<keyword evidence="7 8" id="KW-0460">Magnesium</keyword>
<dbReference type="GO" id="GO:0009102">
    <property type="term" value="P:biotin biosynthetic process"/>
    <property type="evidence" value="ECO:0007669"/>
    <property type="project" value="UniProtKB-UniRule"/>
</dbReference>
<dbReference type="InterPro" id="IPR027417">
    <property type="entry name" value="P-loop_NTPase"/>
</dbReference>
<evidence type="ECO:0000256" key="4">
    <source>
        <dbReference type="ARBA" id="ARBA00022741"/>
    </source>
</evidence>
<dbReference type="PATRIC" id="fig|747.135.peg.1426"/>
<comment type="catalytic activity">
    <reaction evidence="8">
        <text>(7R,8S)-7,8-diammoniononanoate + CO2 + ATP = (4R,5S)-dethiobiotin + ADP + phosphate + 3 H(+)</text>
        <dbReference type="Rhea" id="RHEA:15805"/>
        <dbReference type="ChEBI" id="CHEBI:15378"/>
        <dbReference type="ChEBI" id="CHEBI:16526"/>
        <dbReference type="ChEBI" id="CHEBI:30616"/>
        <dbReference type="ChEBI" id="CHEBI:43474"/>
        <dbReference type="ChEBI" id="CHEBI:149469"/>
        <dbReference type="ChEBI" id="CHEBI:149473"/>
        <dbReference type="ChEBI" id="CHEBI:456216"/>
        <dbReference type="EC" id="6.3.3.3"/>
    </reaction>
</comment>
<evidence type="ECO:0000256" key="8">
    <source>
        <dbReference type="HAMAP-Rule" id="MF_00336"/>
    </source>
</evidence>
<evidence type="ECO:0000256" key="7">
    <source>
        <dbReference type="ARBA" id="ARBA00022842"/>
    </source>
</evidence>
<comment type="function">
    <text evidence="8">Catalyzes a mechanistically unusual reaction, the ATP-dependent insertion of CO2 between the N7 and N8 nitrogen atoms of 7,8-diaminopelargonic acid (DAPA, also called 7,8-diammoniononanoate) to form a ureido ring.</text>
</comment>
<accession>A0A126QD59</accession>
<dbReference type="GO" id="GO:0000287">
    <property type="term" value="F:magnesium ion binding"/>
    <property type="evidence" value="ECO:0007669"/>
    <property type="project" value="UniProtKB-UniRule"/>
</dbReference>
<dbReference type="CDD" id="cd03109">
    <property type="entry name" value="DTBS"/>
    <property type="match status" value="1"/>
</dbReference>
<comment type="subcellular location">
    <subcellularLocation>
        <location evidence="8">Cytoplasm</location>
    </subcellularLocation>
</comment>
<evidence type="ECO:0000313" key="9">
    <source>
        <dbReference type="EMBL" id="AMK07707.1"/>
    </source>
</evidence>
<evidence type="ECO:0000256" key="1">
    <source>
        <dbReference type="ARBA" id="ARBA00022490"/>
    </source>
</evidence>
<dbReference type="SUPFAM" id="SSF52540">
    <property type="entry name" value="P-loop containing nucleoside triphosphate hydrolases"/>
    <property type="match status" value="1"/>
</dbReference>
<keyword evidence="5 8" id="KW-0093">Biotin biosynthesis</keyword>
<keyword evidence="2 8" id="KW-0436">Ligase</keyword>
<evidence type="ECO:0000256" key="5">
    <source>
        <dbReference type="ARBA" id="ARBA00022756"/>
    </source>
</evidence>
<reference evidence="9" key="1">
    <citation type="submission" date="2015-01" db="EMBL/GenBank/DDBJ databases">
        <title>Draft genome sequence of Pasteurella multocida isolated from alpaca pneumonia.</title>
        <authorList>
            <person name="Maturrano L."/>
            <person name="Hurtado R."/>
            <person name="Allasi N."/>
            <person name="Juscamayta E."/>
            <person name="Fernandez D."/>
            <person name="Maximiliano J."/>
            <person name="Rimac R."/>
            <person name="Rosadio R."/>
        </authorList>
    </citation>
    <scope>NUCLEOTIDE SEQUENCE</scope>
    <source>
        <strain evidence="9">UNMSM</strain>
    </source>
</reference>
<dbReference type="RefSeq" id="WP_014326029.1">
    <property type="nucleotide sequence ID" value="NZ_CP008918.1"/>
</dbReference>
<dbReference type="UniPathway" id="UPA00078">
    <property type="reaction ID" value="UER00161"/>
</dbReference>
<dbReference type="PANTHER" id="PTHR43210">
    <property type="entry name" value="DETHIOBIOTIN SYNTHETASE"/>
    <property type="match status" value="1"/>
</dbReference>
<proteinExistence type="inferred from homology"/>
<feature type="binding site" evidence="8">
    <location>
        <position position="68"/>
    </location>
    <ligand>
        <name>Mg(2+)</name>
        <dbReference type="ChEBI" id="CHEBI:18420"/>
    </ligand>
</feature>
<dbReference type="EC" id="6.3.3.3" evidence="8"/>
<comment type="cofactor">
    <cofactor evidence="8">
        <name>Mg(2+)</name>
        <dbReference type="ChEBI" id="CHEBI:18420"/>
    </cofactor>
</comment>
<dbReference type="FunFam" id="3.40.50.300:FF:000292">
    <property type="entry name" value="ATP-dependent dethiobiotin synthetase BioD"/>
    <property type="match status" value="1"/>
</dbReference>
<dbReference type="NCBIfam" id="TIGR00347">
    <property type="entry name" value="bioD"/>
    <property type="match status" value="1"/>
</dbReference>
<evidence type="ECO:0000256" key="6">
    <source>
        <dbReference type="ARBA" id="ARBA00022840"/>
    </source>
</evidence>
<feature type="binding site" evidence="8">
    <location>
        <position position="126"/>
    </location>
    <ligand>
        <name>Mg(2+)</name>
        <dbReference type="ChEBI" id="CHEBI:18420"/>
    </ligand>
</feature>
<evidence type="ECO:0000256" key="2">
    <source>
        <dbReference type="ARBA" id="ARBA00022598"/>
    </source>
</evidence>
<dbReference type="Pfam" id="PF13500">
    <property type="entry name" value="AAA_26"/>
    <property type="match status" value="1"/>
</dbReference>
<dbReference type="KEGG" id="pmul:DR93_1471"/>
<sequence length="244" mass="27582">MSSFFLTGTDTNVGKTVASRAIIQALQNQGIQIVGYKPVAFSREECVYTDMENQQAAESDYDSQDNSDVLTLMKSTHEKVSYQEINSYTFRHSLPVFSVQGKHIRIEKMDADLARLNQKYQSVLVEGSYGWLTPINKTYCFADWAKSHQMPVVLVVGIKEGCLNHALLTVESIQQKGLPLLGWIANRINPCLGHYAEIIDLLSEKIDAPLLGQIPYLHKPEEQDLARYIHNLDRLTYMETVLAD</sequence>
<dbReference type="InterPro" id="IPR004472">
    <property type="entry name" value="DTB_synth_BioD"/>
</dbReference>
<dbReference type="PIRSF" id="PIRSF006755">
    <property type="entry name" value="DTB_synth"/>
    <property type="match status" value="1"/>
</dbReference>
<name>A0A126QD59_PASMD</name>
<feature type="binding site" evidence="8">
    <location>
        <begin position="186"/>
        <end position="187"/>
    </location>
    <ligand>
        <name>ATP</name>
        <dbReference type="ChEBI" id="CHEBI:30616"/>
    </ligand>
</feature>
<dbReference type="HAMAP" id="MF_00336">
    <property type="entry name" value="BioD"/>
    <property type="match status" value="1"/>
</dbReference>
<keyword evidence="1 8" id="KW-0963">Cytoplasm</keyword>
<keyword evidence="4 8" id="KW-0547">Nucleotide-binding</keyword>
<feature type="binding site" evidence="8">
    <location>
        <begin position="12"/>
        <end position="17"/>
    </location>
    <ligand>
        <name>ATP</name>
        <dbReference type="ChEBI" id="CHEBI:30616"/>
    </ligand>
</feature>
<dbReference type="GO" id="GO:0004141">
    <property type="term" value="F:dethiobiotin synthase activity"/>
    <property type="evidence" value="ECO:0007669"/>
    <property type="project" value="UniProtKB-UniRule"/>
</dbReference>
<dbReference type="GO" id="GO:0042803">
    <property type="term" value="F:protein homodimerization activity"/>
    <property type="evidence" value="ECO:0007669"/>
    <property type="project" value="UniProtKB-ARBA"/>
</dbReference>
<organism evidence="9">
    <name type="scientific">Pasteurella multocida</name>
    <dbReference type="NCBI Taxonomy" id="747"/>
    <lineage>
        <taxon>Bacteria</taxon>
        <taxon>Pseudomonadati</taxon>
        <taxon>Pseudomonadota</taxon>
        <taxon>Gammaproteobacteria</taxon>
        <taxon>Pasteurellales</taxon>
        <taxon>Pasteurellaceae</taxon>
        <taxon>Pasteurella</taxon>
    </lineage>
</organism>
<dbReference type="GO" id="GO:0005829">
    <property type="term" value="C:cytosol"/>
    <property type="evidence" value="ECO:0007669"/>
    <property type="project" value="TreeGrafter"/>
</dbReference>
<keyword evidence="6 8" id="KW-0067">ATP-binding</keyword>
<feature type="binding site" evidence="8">
    <location>
        <begin position="215"/>
        <end position="217"/>
    </location>
    <ligand>
        <name>ATP</name>
        <dbReference type="ChEBI" id="CHEBI:30616"/>
    </ligand>
</feature>
<gene>
    <name evidence="9" type="primary">bioD1</name>
    <name evidence="8" type="synonym">bioD</name>
</gene>
<comment type="similarity">
    <text evidence="8">Belongs to the dethiobiotin synthetase family.</text>
</comment>
<comment type="caution">
    <text evidence="8">Lacks conserved residue(s) required for the propagation of feature annotation.</text>
</comment>
<comment type="pathway">
    <text evidence="8">Cofactor biosynthesis; biotin biosynthesis; biotin from 7,8-diaminononanoate: step 1/2.</text>
</comment>